<protein>
    <submittedName>
        <fullName evidence="10">Surfeit locus protein 4-like protein</fullName>
    </submittedName>
</protein>
<feature type="transmembrane region" description="Helical" evidence="9">
    <location>
        <begin position="162"/>
        <end position="182"/>
    </location>
</feature>
<organism evidence="10 11">
    <name type="scientific">Euroglyphus maynei</name>
    <name type="common">Mayne's house dust mite</name>
    <dbReference type="NCBI Taxonomy" id="6958"/>
    <lineage>
        <taxon>Eukaryota</taxon>
        <taxon>Metazoa</taxon>
        <taxon>Ecdysozoa</taxon>
        <taxon>Arthropoda</taxon>
        <taxon>Chelicerata</taxon>
        <taxon>Arachnida</taxon>
        <taxon>Acari</taxon>
        <taxon>Acariformes</taxon>
        <taxon>Sarcoptiformes</taxon>
        <taxon>Astigmata</taxon>
        <taxon>Psoroptidia</taxon>
        <taxon>Analgoidea</taxon>
        <taxon>Pyroglyphidae</taxon>
        <taxon>Pyroglyphinae</taxon>
        <taxon>Euroglyphus</taxon>
    </lineage>
</organism>
<keyword evidence="7 9" id="KW-1133">Transmembrane helix</keyword>
<name>A0A1Y3BS10_EURMA</name>
<feature type="transmembrane region" description="Helical" evidence="9">
    <location>
        <begin position="213"/>
        <end position="230"/>
    </location>
</feature>
<evidence type="ECO:0000256" key="6">
    <source>
        <dbReference type="ARBA" id="ARBA00022927"/>
    </source>
</evidence>
<feature type="transmembrane region" description="Helical" evidence="9">
    <location>
        <begin position="188"/>
        <end position="206"/>
    </location>
</feature>
<evidence type="ECO:0000256" key="5">
    <source>
        <dbReference type="ARBA" id="ARBA00022824"/>
    </source>
</evidence>
<keyword evidence="6" id="KW-0653">Protein transport</keyword>
<comment type="similarity">
    <text evidence="2">Belongs to the SURF4 family.</text>
</comment>
<evidence type="ECO:0000256" key="2">
    <source>
        <dbReference type="ARBA" id="ARBA00006945"/>
    </source>
</evidence>
<dbReference type="GO" id="GO:0005789">
    <property type="term" value="C:endoplasmic reticulum membrane"/>
    <property type="evidence" value="ECO:0007669"/>
    <property type="project" value="UniProtKB-SubCell"/>
</dbReference>
<dbReference type="PANTHER" id="PTHR23427:SF1">
    <property type="entry name" value="SURFEIT LOCUS PROTEIN 4"/>
    <property type="match status" value="1"/>
</dbReference>
<dbReference type="OrthoDB" id="7859621at2759"/>
<dbReference type="AlphaFoldDB" id="A0A1Y3BS10"/>
<evidence type="ECO:0000256" key="7">
    <source>
        <dbReference type="ARBA" id="ARBA00022989"/>
    </source>
</evidence>
<dbReference type="InterPro" id="IPR002995">
    <property type="entry name" value="Surf4"/>
</dbReference>
<proteinExistence type="inferred from homology"/>
<dbReference type="PROSITE" id="PS01339">
    <property type="entry name" value="SURF4"/>
    <property type="match status" value="1"/>
</dbReference>
<evidence type="ECO:0000256" key="3">
    <source>
        <dbReference type="ARBA" id="ARBA00022448"/>
    </source>
</evidence>
<evidence type="ECO:0000256" key="9">
    <source>
        <dbReference type="SAM" id="Phobius"/>
    </source>
</evidence>
<evidence type="ECO:0000256" key="1">
    <source>
        <dbReference type="ARBA" id="ARBA00004477"/>
    </source>
</evidence>
<comment type="subcellular location">
    <subcellularLocation>
        <location evidence="1">Endoplasmic reticulum membrane</location>
        <topology evidence="1">Multi-pass membrane protein</topology>
    </subcellularLocation>
</comment>
<comment type="caution">
    <text evidence="10">The sequence shown here is derived from an EMBL/GenBank/DDBJ whole genome shotgun (WGS) entry which is preliminary data.</text>
</comment>
<sequence>MNNFIQSNRKEEFFSKAEDFADEFLRRSKTILPTIARACLVSTFIEDGFRMWVQWSEQRDYMNAQWHCGYFLATLFVIINMLGQLTGSGLVLTRFYVQAACSTLFGIVVLQTFAYSILWDLKFLMRNMSLCGALLLLLAESRAEGRSMFAGVPSLGENKPKTYMQLLGRILVVFMFVTVLHFDMHPLIVLQNIVAIVLMGAVTVGFKTKLSSLILVLWLTVLNFYSNAFWTIESHRPMHDFLKYDFFQTLSVIGGLLMIVLLGPGGISIDNHKKDW</sequence>
<accession>A0A1Y3BS10</accession>
<dbReference type="GO" id="GO:0005793">
    <property type="term" value="C:endoplasmic reticulum-Golgi intermediate compartment"/>
    <property type="evidence" value="ECO:0007669"/>
    <property type="project" value="TreeGrafter"/>
</dbReference>
<dbReference type="GO" id="GO:0015031">
    <property type="term" value="P:protein transport"/>
    <property type="evidence" value="ECO:0007669"/>
    <property type="project" value="UniProtKB-KW"/>
</dbReference>
<keyword evidence="4 9" id="KW-0812">Transmembrane</keyword>
<keyword evidence="3" id="KW-0813">Transport</keyword>
<dbReference type="Proteomes" id="UP000194236">
    <property type="component" value="Unassembled WGS sequence"/>
</dbReference>
<feature type="transmembrane region" description="Helical" evidence="9">
    <location>
        <begin position="64"/>
        <end position="83"/>
    </location>
</feature>
<dbReference type="InterPro" id="IPR045214">
    <property type="entry name" value="Surf1/Surf4"/>
</dbReference>
<keyword evidence="5" id="KW-0256">Endoplasmic reticulum</keyword>
<feature type="transmembrane region" description="Helical" evidence="9">
    <location>
        <begin position="95"/>
        <end position="117"/>
    </location>
</feature>
<dbReference type="EMBL" id="MUJZ01002148">
    <property type="protein sequence ID" value="OTF83781.1"/>
    <property type="molecule type" value="Genomic_DNA"/>
</dbReference>
<evidence type="ECO:0000313" key="10">
    <source>
        <dbReference type="EMBL" id="OTF83781.1"/>
    </source>
</evidence>
<evidence type="ECO:0000256" key="4">
    <source>
        <dbReference type="ARBA" id="ARBA00022692"/>
    </source>
</evidence>
<gene>
    <name evidence="10" type="ORF">BLA29_005613</name>
</gene>
<evidence type="ECO:0000256" key="8">
    <source>
        <dbReference type="ARBA" id="ARBA00023136"/>
    </source>
</evidence>
<keyword evidence="11" id="KW-1185">Reference proteome</keyword>
<reference evidence="10 11" key="1">
    <citation type="submission" date="2017-03" db="EMBL/GenBank/DDBJ databases">
        <title>Genome Survey of Euroglyphus maynei.</title>
        <authorList>
            <person name="Arlian L.G."/>
            <person name="Morgan M.S."/>
            <person name="Rider S.D."/>
        </authorList>
    </citation>
    <scope>NUCLEOTIDE SEQUENCE [LARGE SCALE GENOMIC DNA]</scope>
    <source>
        <strain evidence="10">Arlian Lab</strain>
        <tissue evidence="10">Whole body</tissue>
    </source>
</reference>
<keyword evidence="8 9" id="KW-0472">Membrane</keyword>
<evidence type="ECO:0000313" key="11">
    <source>
        <dbReference type="Proteomes" id="UP000194236"/>
    </source>
</evidence>
<feature type="transmembrane region" description="Helical" evidence="9">
    <location>
        <begin position="250"/>
        <end position="269"/>
    </location>
</feature>
<dbReference type="Pfam" id="PF02077">
    <property type="entry name" value="SURF4"/>
    <property type="match status" value="1"/>
</dbReference>
<dbReference type="PANTHER" id="PTHR23427">
    <property type="entry name" value="SURFEIT LOCUS PROTEIN"/>
    <property type="match status" value="1"/>
</dbReference>
<dbReference type="GO" id="GO:0007030">
    <property type="term" value="P:Golgi organization"/>
    <property type="evidence" value="ECO:0007669"/>
    <property type="project" value="TreeGrafter"/>
</dbReference>